<reference evidence="1" key="1">
    <citation type="submission" date="2022-06" db="EMBL/GenBank/DDBJ databases">
        <authorList>
            <person name="Berger JAMES D."/>
            <person name="Berger JAMES D."/>
        </authorList>
    </citation>
    <scope>NUCLEOTIDE SEQUENCE [LARGE SCALE GENOMIC DNA]</scope>
</reference>
<reference evidence="2" key="2">
    <citation type="submission" date="2023-11" db="UniProtKB">
        <authorList>
            <consortium name="WormBaseParasite"/>
        </authorList>
    </citation>
    <scope>IDENTIFICATION</scope>
</reference>
<name>A0AA85JIR5_TRIRE</name>
<protein>
    <submittedName>
        <fullName evidence="2">Uncharacterized protein</fullName>
    </submittedName>
</protein>
<evidence type="ECO:0000313" key="2">
    <source>
        <dbReference type="WBParaSite" id="TREG1_38570.1"/>
    </source>
</evidence>
<dbReference type="AlphaFoldDB" id="A0AA85JIR5"/>
<proteinExistence type="predicted"/>
<dbReference type="WBParaSite" id="TREG1_38570.1">
    <property type="protein sequence ID" value="TREG1_38570.1"/>
    <property type="gene ID" value="TREG1_38570"/>
</dbReference>
<keyword evidence="1" id="KW-1185">Reference proteome</keyword>
<dbReference type="Proteomes" id="UP000050795">
    <property type="component" value="Unassembled WGS sequence"/>
</dbReference>
<accession>A0AA85JIR5</accession>
<organism evidence="1 2">
    <name type="scientific">Trichobilharzia regenti</name>
    <name type="common">Nasal bird schistosome</name>
    <dbReference type="NCBI Taxonomy" id="157069"/>
    <lineage>
        <taxon>Eukaryota</taxon>
        <taxon>Metazoa</taxon>
        <taxon>Spiralia</taxon>
        <taxon>Lophotrochozoa</taxon>
        <taxon>Platyhelminthes</taxon>
        <taxon>Trematoda</taxon>
        <taxon>Digenea</taxon>
        <taxon>Strigeidida</taxon>
        <taxon>Schistosomatoidea</taxon>
        <taxon>Schistosomatidae</taxon>
        <taxon>Trichobilharzia</taxon>
    </lineage>
</organism>
<evidence type="ECO:0000313" key="1">
    <source>
        <dbReference type="Proteomes" id="UP000050795"/>
    </source>
</evidence>
<sequence length="137" mass="16070">MFDISSSFSFSSFIRECTRLRRLETNDTFELMGCDDPKLGWVFFLNRDIRKCLFTLHLTRQSRNGSSPMSDSASEVKWIVGDRLFISSRNELFRSRFIIMNIIHPMHEFFQTVKSVLGLDIYTSVNSLKFTHSHNCQ</sequence>